<reference evidence="2" key="1">
    <citation type="journal article" date="2018" name="Genome Biol.">
        <title>SKESA: strategic k-mer extension for scrupulous assemblies.</title>
        <authorList>
            <person name="Souvorov A."/>
            <person name="Agarwala R."/>
            <person name="Lipman D.J."/>
        </authorList>
    </citation>
    <scope>NUCLEOTIDE SEQUENCE</scope>
    <source>
        <strain evidence="2">MA.AU168</strain>
    </source>
</reference>
<feature type="region of interest" description="Disordered" evidence="1">
    <location>
        <begin position="1"/>
        <end position="27"/>
    </location>
</feature>
<reference evidence="2" key="2">
    <citation type="submission" date="2020-02" db="EMBL/GenBank/DDBJ databases">
        <authorList>
            <consortium name="NCBI Pathogen Detection Project"/>
        </authorList>
    </citation>
    <scope>NUCLEOTIDE SEQUENCE</scope>
    <source>
        <strain evidence="2">MA.AU168</strain>
    </source>
</reference>
<proteinExistence type="predicted"/>
<feature type="compositionally biased region" description="Basic residues" evidence="1">
    <location>
        <begin position="1"/>
        <end position="10"/>
    </location>
</feature>
<dbReference type="EMBL" id="DAAYJT010000024">
    <property type="protein sequence ID" value="HAG4528661.1"/>
    <property type="molecule type" value="Genomic_DNA"/>
</dbReference>
<organism evidence="2">
    <name type="scientific">Salmonella enterica</name>
    <name type="common">Salmonella choleraesuis</name>
    <dbReference type="NCBI Taxonomy" id="28901"/>
    <lineage>
        <taxon>Bacteria</taxon>
        <taxon>Pseudomonadati</taxon>
        <taxon>Pseudomonadota</taxon>
        <taxon>Gammaproteobacteria</taxon>
        <taxon>Enterobacterales</taxon>
        <taxon>Enterobacteriaceae</taxon>
        <taxon>Salmonella</taxon>
    </lineage>
</organism>
<comment type="caution">
    <text evidence="2">The sequence shown here is derived from an EMBL/GenBank/DDBJ whole genome shotgun (WGS) entry which is preliminary data.</text>
</comment>
<sequence>MAGRRPKPTHLKVVTGNPGKRKLNDKE</sequence>
<evidence type="ECO:0000313" key="2">
    <source>
        <dbReference type="EMBL" id="HAG4528661.1"/>
    </source>
</evidence>
<protein>
    <submittedName>
        <fullName evidence="2">Phage terminase small subunit P27 family</fullName>
    </submittedName>
</protein>
<accession>A0A763SU38</accession>
<feature type="non-terminal residue" evidence="2">
    <location>
        <position position="27"/>
    </location>
</feature>
<dbReference type="AlphaFoldDB" id="A0A763SU38"/>
<name>A0A763SU38_SALER</name>
<gene>
    <name evidence="2" type="ORF">G8404_004497</name>
</gene>
<evidence type="ECO:0000256" key="1">
    <source>
        <dbReference type="SAM" id="MobiDB-lite"/>
    </source>
</evidence>